<name>A0AAJ6B817_9SPHI</name>
<dbReference type="AlphaFoldDB" id="A0AAJ6B817"/>
<evidence type="ECO:0000313" key="3">
    <source>
        <dbReference type="Proteomes" id="UP001214530"/>
    </source>
</evidence>
<dbReference type="Proteomes" id="UP001214530">
    <property type="component" value="Chromosome"/>
</dbReference>
<dbReference type="EMBL" id="CP119313">
    <property type="protein sequence ID" value="WEK20449.1"/>
    <property type="molecule type" value="Genomic_DNA"/>
</dbReference>
<feature type="domain" description="UPF0758" evidence="1">
    <location>
        <begin position="95"/>
        <end position="173"/>
    </location>
</feature>
<dbReference type="PANTHER" id="PTHR30471:SF3">
    <property type="entry name" value="UPF0758 PROTEIN YEES-RELATED"/>
    <property type="match status" value="1"/>
</dbReference>
<reference evidence="2" key="1">
    <citation type="submission" date="2023-03" db="EMBL/GenBank/DDBJ databases">
        <title>Andean soil-derived lignocellulolytic bacterial consortium as a source of novel taxa and putative plastic-active enzymes.</title>
        <authorList>
            <person name="Diaz-Garcia L."/>
            <person name="Chuvochina M."/>
            <person name="Feuerriegel G."/>
            <person name="Bunk B."/>
            <person name="Sproer C."/>
            <person name="Streit W.R."/>
            <person name="Rodriguez L.M."/>
            <person name="Overmann J."/>
            <person name="Jimenez D.J."/>
        </authorList>
    </citation>
    <scope>NUCLEOTIDE SEQUENCE</scope>
    <source>
        <strain evidence="2">MAG 3858</strain>
    </source>
</reference>
<dbReference type="Gene3D" id="3.10.450.700">
    <property type="match status" value="1"/>
</dbReference>
<protein>
    <recommendedName>
        <fullName evidence="1">UPF0758 domain-containing protein</fullName>
    </recommendedName>
</protein>
<evidence type="ECO:0000313" key="2">
    <source>
        <dbReference type="EMBL" id="WEK20449.1"/>
    </source>
</evidence>
<accession>A0AAJ6B817</accession>
<evidence type="ECO:0000259" key="1">
    <source>
        <dbReference type="Pfam" id="PF20582"/>
    </source>
</evidence>
<dbReference type="InterPro" id="IPR046778">
    <property type="entry name" value="UPF0758_N"/>
</dbReference>
<dbReference type="InterPro" id="IPR001405">
    <property type="entry name" value="UPF0758"/>
</dbReference>
<dbReference type="PANTHER" id="PTHR30471">
    <property type="entry name" value="DNA REPAIR PROTEIN RADC"/>
    <property type="match status" value="1"/>
</dbReference>
<sequence>MKNNTLATETFSNRNMHYFLDFKVAENNSNYIRITRSDQQPDQSYVRSQVVVFEEDFYFLIQAFASLFKRVIYRGQKEVGVQQLREARLEHLKGIKGMAPELRPREKLLARGAYALSHGELMALLIGSGVSDLNAVELGGQIMASIGDDPGRLAFLDVDRLKLFKGMGVAKSCAVLAAVELSRRMYGF</sequence>
<proteinExistence type="predicted"/>
<gene>
    <name evidence="2" type="ORF">P0Y49_04765</name>
</gene>
<organism evidence="2 3">
    <name type="scientific">Candidatus Pedobacter colombiensis</name>
    <dbReference type="NCBI Taxonomy" id="3121371"/>
    <lineage>
        <taxon>Bacteria</taxon>
        <taxon>Pseudomonadati</taxon>
        <taxon>Bacteroidota</taxon>
        <taxon>Sphingobacteriia</taxon>
        <taxon>Sphingobacteriales</taxon>
        <taxon>Sphingobacteriaceae</taxon>
        <taxon>Pedobacter</taxon>
    </lineage>
</organism>
<dbReference type="Pfam" id="PF20582">
    <property type="entry name" value="UPF0758_N"/>
    <property type="match status" value="1"/>
</dbReference>